<comment type="cofactor">
    <cofactor evidence="1">
        <name>Mg(2+)</name>
        <dbReference type="ChEBI" id="CHEBI:18420"/>
    </cofactor>
</comment>
<dbReference type="Proteomes" id="UP000694888">
    <property type="component" value="Unplaced"/>
</dbReference>
<keyword evidence="9" id="KW-0547">Nucleotide-binding</keyword>
<dbReference type="PROSITE" id="PS00433">
    <property type="entry name" value="PHOSPHOFRUCTOKINASE"/>
    <property type="match status" value="1"/>
</dbReference>
<evidence type="ECO:0000256" key="9">
    <source>
        <dbReference type="ARBA" id="ARBA00022741"/>
    </source>
</evidence>
<feature type="domain" description="Phosphofructokinase" evidence="15">
    <location>
        <begin position="54"/>
        <end position="359"/>
    </location>
</feature>
<keyword evidence="10" id="KW-0418">Kinase</keyword>
<dbReference type="InterPro" id="IPR035966">
    <property type="entry name" value="PKF_sf"/>
</dbReference>
<evidence type="ECO:0000256" key="1">
    <source>
        <dbReference type="ARBA" id="ARBA00001946"/>
    </source>
</evidence>
<name>A0ABM1A4P4_APLCA</name>
<dbReference type="Gene3D" id="3.40.50.450">
    <property type="match status" value="1"/>
</dbReference>
<keyword evidence="12" id="KW-0460">Magnesium</keyword>
<reference evidence="17" key="1">
    <citation type="submission" date="2025-08" db="UniProtKB">
        <authorList>
            <consortium name="RefSeq"/>
        </authorList>
    </citation>
    <scope>IDENTIFICATION</scope>
</reference>
<keyword evidence="6" id="KW-0021">Allosteric enzyme</keyword>
<evidence type="ECO:0000259" key="15">
    <source>
        <dbReference type="Pfam" id="PF00365"/>
    </source>
</evidence>
<evidence type="ECO:0000256" key="4">
    <source>
        <dbReference type="ARBA" id="ARBA00012055"/>
    </source>
</evidence>
<comment type="subcellular location">
    <subcellularLocation>
        <location evidence="2">Cytoplasm</location>
    </subcellularLocation>
</comment>
<evidence type="ECO:0000256" key="2">
    <source>
        <dbReference type="ARBA" id="ARBA00004496"/>
    </source>
</evidence>
<dbReference type="InterPro" id="IPR000023">
    <property type="entry name" value="Phosphofructokinase_dom"/>
</dbReference>
<keyword evidence="7" id="KW-0808">Transferase</keyword>
<evidence type="ECO:0000256" key="14">
    <source>
        <dbReference type="ARBA" id="ARBA00048070"/>
    </source>
</evidence>
<evidence type="ECO:0000313" key="17">
    <source>
        <dbReference type="RefSeq" id="XP_012940783.2"/>
    </source>
</evidence>
<dbReference type="RefSeq" id="XP_012940783.2">
    <property type="nucleotide sequence ID" value="XM_013085329.2"/>
</dbReference>
<evidence type="ECO:0000313" key="16">
    <source>
        <dbReference type="Proteomes" id="UP000694888"/>
    </source>
</evidence>
<organism evidence="16 17">
    <name type="scientific">Aplysia californica</name>
    <name type="common">California sea hare</name>
    <dbReference type="NCBI Taxonomy" id="6500"/>
    <lineage>
        <taxon>Eukaryota</taxon>
        <taxon>Metazoa</taxon>
        <taxon>Spiralia</taxon>
        <taxon>Lophotrochozoa</taxon>
        <taxon>Mollusca</taxon>
        <taxon>Gastropoda</taxon>
        <taxon>Heterobranchia</taxon>
        <taxon>Euthyneura</taxon>
        <taxon>Tectipleura</taxon>
        <taxon>Aplysiida</taxon>
        <taxon>Aplysioidea</taxon>
        <taxon>Aplysiidae</taxon>
        <taxon>Aplysia</taxon>
    </lineage>
</organism>
<evidence type="ECO:0000256" key="3">
    <source>
        <dbReference type="ARBA" id="ARBA00004679"/>
    </source>
</evidence>
<dbReference type="PRINTS" id="PR00476">
    <property type="entry name" value="PHFRCTKINASE"/>
</dbReference>
<evidence type="ECO:0000256" key="11">
    <source>
        <dbReference type="ARBA" id="ARBA00022840"/>
    </source>
</evidence>
<keyword evidence="8" id="KW-0479">Metal-binding</keyword>
<evidence type="ECO:0000256" key="7">
    <source>
        <dbReference type="ARBA" id="ARBA00022679"/>
    </source>
</evidence>
<evidence type="ECO:0000256" key="10">
    <source>
        <dbReference type="ARBA" id="ARBA00022777"/>
    </source>
</evidence>
<proteinExistence type="predicted"/>
<dbReference type="GeneID" id="101850972"/>
<keyword evidence="13" id="KW-0324">Glycolysis</keyword>
<dbReference type="SUPFAM" id="SSF53784">
    <property type="entry name" value="Phosphofructokinase"/>
    <property type="match status" value="1"/>
</dbReference>
<keyword evidence="5" id="KW-0963">Cytoplasm</keyword>
<comment type="catalytic activity">
    <reaction evidence="14">
        <text>beta-D-fructose 6-phosphate + ATP = beta-D-fructose 1,6-bisphosphate + ADP + H(+)</text>
        <dbReference type="Rhea" id="RHEA:16109"/>
        <dbReference type="ChEBI" id="CHEBI:15378"/>
        <dbReference type="ChEBI" id="CHEBI:30616"/>
        <dbReference type="ChEBI" id="CHEBI:32966"/>
        <dbReference type="ChEBI" id="CHEBI:57634"/>
        <dbReference type="ChEBI" id="CHEBI:456216"/>
        <dbReference type="EC" id="2.7.1.11"/>
    </reaction>
</comment>
<dbReference type="PANTHER" id="PTHR13697:SF4">
    <property type="entry name" value="ATP-DEPENDENT 6-PHOSPHOFRUCTOKINASE"/>
    <property type="match status" value="1"/>
</dbReference>
<keyword evidence="16" id="KW-1185">Reference proteome</keyword>
<gene>
    <name evidence="17" type="primary">LOC101850972</name>
</gene>
<dbReference type="InterPro" id="IPR022953">
    <property type="entry name" value="ATP_PFK"/>
</dbReference>
<dbReference type="EC" id="2.7.1.11" evidence="4"/>
<dbReference type="InterPro" id="IPR015912">
    <property type="entry name" value="Phosphofructokinase_CS"/>
</dbReference>
<accession>A0ABM1A4P4</accession>
<dbReference type="PANTHER" id="PTHR13697">
    <property type="entry name" value="PHOSPHOFRUCTOKINASE"/>
    <property type="match status" value="1"/>
</dbReference>
<evidence type="ECO:0000256" key="6">
    <source>
        <dbReference type="ARBA" id="ARBA00022533"/>
    </source>
</evidence>
<keyword evidence="11" id="KW-0067">ATP-binding</keyword>
<dbReference type="Pfam" id="PF00365">
    <property type="entry name" value="PFK"/>
    <property type="match status" value="1"/>
</dbReference>
<evidence type="ECO:0000256" key="13">
    <source>
        <dbReference type="ARBA" id="ARBA00023152"/>
    </source>
</evidence>
<evidence type="ECO:0000256" key="8">
    <source>
        <dbReference type="ARBA" id="ARBA00022723"/>
    </source>
</evidence>
<sequence>MESNTYVPAYYARRQTLMRKSMAAISASRFDQSTARLLSSVENRSHNSWLGATVGVVTAGDDSQGMNACIRAVVRLAMYLGCDVYYIKQGFKGMVDGGENIVEATWISTSDVIGHGGTILKSYKCPSFTERESRLKAVHNLLKAGISNIIAIGGDGTLRALNVLHEEWPLLLRELHDRNQITRELAAKHKTLRAVGIISSIVHDVCGSDVAIGVDSALHRIIEATDAIATTSSSSQQVFVVEVMGKKSGYLALTAGLACDASMIFIPEWPPEGDWTEELVNKIKEDVAVGKEGILVVVSEGATDRQGKPIKAEEIRAVLARKLNLDTRVTVLGHVQRGGIPSASDRYLASRMGAESVLALRDLPEDMSACAIGMVGNNVSCLDIGYCLENTEKVWQCMLDKNYTEAVRLRGRLFQSFLSSYAILHSLRPAAVLSIPGMSGVRKIGVVKIGKTTLGHCCVTKSVVGYCLSK</sequence>
<protein>
    <recommendedName>
        <fullName evidence="4">6-phosphofructokinase</fullName>
        <ecNumber evidence="4">2.7.1.11</ecNumber>
    </recommendedName>
</protein>
<dbReference type="Gene3D" id="3.40.50.460">
    <property type="entry name" value="Phosphofructokinase domain"/>
    <property type="match status" value="1"/>
</dbReference>
<evidence type="ECO:0000256" key="5">
    <source>
        <dbReference type="ARBA" id="ARBA00022490"/>
    </source>
</evidence>
<comment type="pathway">
    <text evidence="3">Carbohydrate degradation; glycolysis; D-glyceraldehyde 3-phosphate and glycerone phosphate from D-glucose: step 3/4.</text>
</comment>
<evidence type="ECO:0000256" key="12">
    <source>
        <dbReference type="ARBA" id="ARBA00022842"/>
    </source>
</evidence>